<proteinExistence type="predicted"/>
<name>A0A7S5R4A0_9CAUD</name>
<gene>
    <name evidence="1" type="ORF">EVB51_028</name>
</gene>
<sequence>MTWTAPTPAEFKIRFPQFASVDDATVQMILDEAVAEVGETWIEAYRTPGVLYLAAHLLASQGLGYSAGGGGAAVTGAVKRRKVGDVETEFAGVAGGSSGDLSGYGTTVFGQQFLRLQRKNFPAVAVVV</sequence>
<accession>A0A7S5R4A0</accession>
<dbReference type="Pfam" id="PF13262">
    <property type="entry name" value="DUF4054"/>
    <property type="match status" value="1"/>
</dbReference>
<organism evidence="1 2">
    <name type="scientific">Rhizobium phage RHph_Y17</name>
    <dbReference type="NCBI Taxonomy" id="2509771"/>
    <lineage>
        <taxon>Viruses</taxon>
        <taxon>Duplodnaviria</taxon>
        <taxon>Heunggongvirae</taxon>
        <taxon>Uroviricota</taxon>
        <taxon>Caudoviricetes</taxon>
        <taxon>Kleczkowskavirus</taxon>
        <taxon>Kleczkowskavirus RHEph4</taxon>
    </lineage>
</organism>
<dbReference type="InterPro" id="IPR025127">
    <property type="entry name" value="DUF4054"/>
</dbReference>
<protein>
    <submittedName>
        <fullName evidence="1">Putative structural protein</fullName>
    </submittedName>
</protein>
<reference evidence="1" key="1">
    <citation type="submission" date="2020-01" db="EMBL/GenBank/DDBJ databases">
        <title>Patterns of diversity and host range of bacteriophage communities associated with bean-nodulatin bacteria.</title>
        <authorList>
            <person name="Vann Cauwenberghe J."/>
            <person name="Santamaria R.I."/>
            <person name="Bustos P."/>
            <person name="Juarez S."/>
            <person name="Gonzalez V."/>
        </authorList>
    </citation>
    <scope>NUCLEOTIDE SEQUENCE</scope>
</reference>
<dbReference type="Proteomes" id="UP000612501">
    <property type="component" value="Segment"/>
</dbReference>
<evidence type="ECO:0000313" key="1">
    <source>
        <dbReference type="EMBL" id="QIG67645.1"/>
    </source>
</evidence>
<evidence type="ECO:0000313" key="2">
    <source>
        <dbReference type="Proteomes" id="UP000612501"/>
    </source>
</evidence>
<dbReference type="EMBL" id="MN988482">
    <property type="protein sequence ID" value="QIG67645.1"/>
    <property type="molecule type" value="Genomic_DNA"/>
</dbReference>